<accession>A0A943HSH6</accession>
<proteinExistence type="predicted"/>
<gene>
    <name evidence="2" type="ORF">KHY35_23495</name>
</gene>
<keyword evidence="1" id="KW-1133">Transmembrane helix</keyword>
<comment type="caution">
    <text evidence="2">The sequence shown here is derived from an EMBL/GenBank/DDBJ whole genome shotgun (WGS) entry which is preliminary data.</text>
</comment>
<evidence type="ECO:0000313" key="3">
    <source>
        <dbReference type="Proteomes" id="UP000782901"/>
    </source>
</evidence>
<name>A0A943HSH6_BACT4</name>
<feature type="transmembrane region" description="Helical" evidence="1">
    <location>
        <begin position="93"/>
        <end position="113"/>
    </location>
</feature>
<sequence>MANSVVQFKQLLRFSGTFNIIGAFLLIIPKVYESYLFFFNHLNYSLGLGGNSISIPSDIFHTLFINTAGIDLVLIGIIVLLVSKDPLNRINRLIILCNGIGRSVFAVIIGYYAISQELIRIFVVIGAIDFLITVGFMYYLLRTKPFVKK</sequence>
<dbReference type="AlphaFoldDB" id="A0A943HSH6"/>
<feature type="transmembrane region" description="Helical" evidence="1">
    <location>
        <begin position="119"/>
        <end position="141"/>
    </location>
</feature>
<feature type="transmembrane region" description="Helical" evidence="1">
    <location>
        <begin position="59"/>
        <end position="81"/>
    </location>
</feature>
<dbReference type="EMBL" id="JAGZEE010000070">
    <property type="protein sequence ID" value="MBS5413633.1"/>
    <property type="molecule type" value="Genomic_DNA"/>
</dbReference>
<keyword evidence="1" id="KW-0812">Transmembrane</keyword>
<organism evidence="2 3">
    <name type="scientific">Bacteroides thetaiotaomicron</name>
    <dbReference type="NCBI Taxonomy" id="818"/>
    <lineage>
        <taxon>Bacteria</taxon>
        <taxon>Pseudomonadati</taxon>
        <taxon>Bacteroidota</taxon>
        <taxon>Bacteroidia</taxon>
        <taxon>Bacteroidales</taxon>
        <taxon>Bacteroidaceae</taxon>
        <taxon>Bacteroides</taxon>
    </lineage>
</organism>
<keyword evidence="1" id="KW-0472">Membrane</keyword>
<protein>
    <submittedName>
        <fullName evidence="2">Uncharacterized protein</fullName>
    </submittedName>
</protein>
<reference evidence="2" key="1">
    <citation type="submission" date="2021-02" db="EMBL/GenBank/DDBJ databases">
        <title>Infant gut strain persistence is associated with maternal origin, phylogeny, and functional potential including surface adhesion and iron acquisition.</title>
        <authorList>
            <person name="Lou Y.C."/>
        </authorList>
    </citation>
    <scope>NUCLEOTIDE SEQUENCE</scope>
    <source>
        <strain evidence="2">L3_082_243G1_dasL3_082_243G1_maxbin2.maxbin.015s ta_sub</strain>
    </source>
</reference>
<feature type="transmembrane region" description="Helical" evidence="1">
    <location>
        <begin position="12"/>
        <end position="32"/>
    </location>
</feature>
<dbReference type="Proteomes" id="UP000782901">
    <property type="component" value="Unassembled WGS sequence"/>
</dbReference>
<evidence type="ECO:0000256" key="1">
    <source>
        <dbReference type="SAM" id="Phobius"/>
    </source>
</evidence>
<evidence type="ECO:0000313" key="2">
    <source>
        <dbReference type="EMBL" id="MBS5413633.1"/>
    </source>
</evidence>